<dbReference type="RefSeq" id="WP_214092757.1">
    <property type="nucleotide sequence ID" value="NZ_JAHCLR010000015.1"/>
</dbReference>
<dbReference type="Gene3D" id="2.10.150.10">
    <property type="entry name" value="Urease, beta subunit"/>
    <property type="match status" value="1"/>
</dbReference>
<comment type="pathway">
    <text evidence="3">Nitrogen metabolism; urea degradation; CO(2) and NH(3) from urea (urease route): step 1/1.</text>
</comment>
<dbReference type="CDD" id="cd00407">
    <property type="entry name" value="Urease_beta"/>
    <property type="match status" value="1"/>
</dbReference>
<evidence type="ECO:0000256" key="1">
    <source>
        <dbReference type="ARBA" id="ARBA00022801"/>
    </source>
</evidence>
<dbReference type="SUPFAM" id="SSF51278">
    <property type="entry name" value="Urease, beta-subunit"/>
    <property type="match status" value="1"/>
</dbReference>
<dbReference type="Pfam" id="PF00699">
    <property type="entry name" value="Urease_beta"/>
    <property type="match status" value="1"/>
</dbReference>
<dbReference type="EMBL" id="JAHCLR010000015">
    <property type="protein sequence ID" value="MBS9533875.1"/>
    <property type="molecule type" value="Genomic_DNA"/>
</dbReference>
<dbReference type="HAMAP" id="MF_01954">
    <property type="entry name" value="Urease_beta"/>
    <property type="match status" value="1"/>
</dbReference>
<evidence type="ECO:0000256" key="3">
    <source>
        <dbReference type="HAMAP-Rule" id="MF_01954"/>
    </source>
</evidence>
<evidence type="ECO:0000313" key="6">
    <source>
        <dbReference type="Proteomes" id="UP001519535"/>
    </source>
</evidence>
<comment type="catalytic activity">
    <reaction evidence="2 3">
        <text>urea + 2 H2O + H(+) = hydrogencarbonate + 2 NH4(+)</text>
        <dbReference type="Rhea" id="RHEA:20557"/>
        <dbReference type="ChEBI" id="CHEBI:15377"/>
        <dbReference type="ChEBI" id="CHEBI:15378"/>
        <dbReference type="ChEBI" id="CHEBI:16199"/>
        <dbReference type="ChEBI" id="CHEBI:17544"/>
        <dbReference type="ChEBI" id="CHEBI:28938"/>
        <dbReference type="EC" id="3.5.1.5"/>
    </reaction>
</comment>
<dbReference type="InterPro" id="IPR036461">
    <property type="entry name" value="Urease_betasu_sf"/>
</dbReference>
<evidence type="ECO:0000313" key="5">
    <source>
        <dbReference type="EMBL" id="MBS9533875.1"/>
    </source>
</evidence>
<keyword evidence="3" id="KW-0963">Cytoplasm</keyword>
<dbReference type="NCBIfam" id="NF009682">
    <property type="entry name" value="PRK13203.1"/>
    <property type="match status" value="1"/>
</dbReference>
<keyword evidence="6" id="KW-1185">Reference proteome</keyword>
<comment type="caution">
    <text evidence="5">The sequence shown here is derived from an EMBL/GenBank/DDBJ whole genome shotgun (WGS) entry which is preliminary data.</text>
</comment>
<evidence type="ECO:0000256" key="2">
    <source>
        <dbReference type="ARBA" id="ARBA00047778"/>
    </source>
</evidence>
<gene>
    <name evidence="3" type="primary">ureB</name>
    <name evidence="5" type="ORF">KIH27_09795</name>
</gene>
<dbReference type="NCBIfam" id="TIGR00192">
    <property type="entry name" value="urease_beta"/>
    <property type="match status" value="1"/>
</dbReference>
<comment type="subunit">
    <text evidence="3">Heterotrimer of UreA (gamma), UreB (beta) and UreC (alpha) subunits. Three heterotrimers associate to form the active enzyme.</text>
</comment>
<accession>A0ABS5RHV2</accession>
<comment type="similarity">
    <text evidence="3">Belongs to the urease beta subunit family.</text>
</comment>
<name>A0ABS5RHV2_9MYCO</name>
<comment type="subcellular location">
    <subcellularLocation>
        <location evidence="3">Cytoplasm</location>
    </subcellularLocation>
</comment>
<evidence type="ECO:0000256" key="4">
    <source>
        <dbReference type="SAM" id="MobiDB-lite"/>
    </source>
</evidence>
<sequence>MSTVRRVSPGTGVSEPVGSGKGSTIAVTHPGADSSTRPGVPGEVRYGAGAVRINEGRPVTTLRVANTGDRPITVGSHFHFAEANAALDFDRDAAWGKRLDIIAGGMVRFDPGVVREVELVPYAGDRIAAGFRGLCAGPLDAAGG</sequence>
<reference evidence="5 6" key="1">
    <citation type="submission" date="2021-05" db="EMBL/GenBank/DDBJ databases">
        <title>Mycobacterium acidophilum sp. nov., an extremely acid-tolerant member of the genus Mycobacterium.</title>
        <authorList>
            <person name="Xia J."/>
        </authorList>
    </citation>
    <scope>NUCLEOTIDE SEQUENCE [LARGE SCALE GENOMIC DNA]</scope>
    <source>
        <strain evidence="5 6">M1</strain>
    </source>
</reference>
<dbReference type="EC" id="3.5.1.5" evidence="3"/>
<protein>
    <recommendedName>
        <fullName evidence="3">Urease subunit beta</fullName>
        <ecNumber evidence="3">3.5.1.5</ecNumber>
    </recommendedName>
    <alternativeName>
        <fullName evidence="3">Urea amidohydrolase subunit beta</fullName>
    </alternativeName>
</protein>
<feature type="region of interest" description="Disordered" evidence="4">
    <location>
        <begin position="1"/>
        <end position="41"/>
    </location>
</feature>
<dbReference type="InterPro" id="IPR050069">
    <property type="entry name" value="Urease_subunit"/>
</dbReference>
<dbReference type="InterPro" id="IPR002019">
    <property type="entry name" value="Urease_beta-like"/>
</dbReference>
<proteinExistence type="inferred from homology"/>
<keyword evidence="1 3" id="KW-0378">Hydrolase</keyword>
<dbReference type="GO" id="GO:0009039">
    <property type="term" value="F:urease activity"/>
    <property type="evidence" value="ECO:0007669"/>
    <property type="project" value="UniProtKB-EC"/>
</dbReference>
<dbReference type="Proteomes" id="UP001519535">
    <property type="component" value="Unassembled WGS sequence"/>
</dbReference>
<organism evidence="5 6">
    <name type="scientific">Mycolicibacter acidiphilus</name>
    <dbReference type="NCBI Taxonomy" id="2835306"/>
    <lineage>
        <taxon>Bacteria</taxon>
        <taxon>Bacillati</taxon>
        <taxon>Actinomycetota</taxon>
        <taxon>Actinomycetes</taxon>
        <taxon>Mycobacteriales</taxon>
        <taxon>Mycobacteriaceae</taxon>
        <taxon>Mycolicibacter</taxon>
    </lineage>
</organism>
<dbReference type="PANTHER" id="PTHR33569:SF1">
    <property type="entry name" value="UREASE"/>
    <property type="match status" value="1"/>
</dbReference>
<dbReference type="PANTHER" id="PTHR33569">
    <property type="entry name" value="UREASE"/>
    <property type="match status" value="1"/>
</dbReference>